<dbReference type="RefSeq" id="WP_213235071.1">
    <property type="nucleotide sequence ID" value="NZ_JAHBCL010000001.1"/>
</dbReference>
<gene>
    <name evidence="3" type="ORF">KHM83_01215</name>
</gene>
<dbReference type="GO" id="GO:0016787">
    <property type="term" value="F:hydrolase activity"/>
    <property type="evidence" value="ECO:0007669"/>
    <property type="project" value="UniProtKB-KW"/>
</dbReference>
<reference evidence="3 4" key="1">
    <citation type="submission" date="2021-05" db="EMBL/GenBank/DDBJ databases">
        <title>Fusibacter ferrireducens sp. nov., an anaerobic, sulfur- and Fe-reducing bacterium isolated from the mangrove sediment.</title>
        <authorList>
            <person name="Qiu D."/>
        </authorList>
    </citation>
    <scope>NUCLEOTIDE SEQUENCE [LARGE SCALE GENOMIC DNA]</scope>
    <source>
        <strain evidence="3 4">DSM 12116</strain>
    </source>
</reference>
<dbReference type="InterPro" id="IPR000639">
    <property type="entry name" value="Epox_hydrolase-like"/>
</dbReference>
<name>A0ABS5PLL3_9FIRM</name>
<evidence type="ECO:0000313" key="4">
    <source>
        <dbReference type="Proteomes" id="UP000746471"/>
    </source>
</evidence>
<proteinExistence type="predicted"/>
<keyword evidence="4" id="KW-1185">Reference proteome</keyword>
<dbReference type="EMBL" id="JAHBCL010000001">
    <property type="protein sequence ID" value="MBS7525289.1"/>
    <property type="molecule type" value="Genomic_DNA"/>
</dbReference>
<protein>
    <submittedName>
        <fullName evidence="3">Alpha/beta fold hydrolase</fullName>
    </submittedName>
</protein>
<dbReference type="Gene3D" id="3.40.50.1820">
    <property type="entry name" value="alpha/beta hydrolase"/>
    <property type="match status" value="1"/>
</dbReference>
<dbReference type="Pfam" id="PF00561">
    <property type="entry name" value="Abhydrolase_1"/>
    <property type="match status" value="1"/>
</dbReference>
<evidence type="ECO:0000256" key="1">
    <source>
        <dbReference type="ARBA" id="ARBA00022801"/>
    </source>
</evidence>
<dbReference type="InterPro" id="IPR050266">
    <property type="entry name" value="AB_hydrolase_sf"/>
</dbReference>
<dbReference type="PANTHER" id="PTHR43798">
    <property type="entry name" value="MONOACYLGLYCEROL LIPASE"/>
    <property type="match status" value="1"/>
</dbReference>
<dbReference type="PANTHER" id="PTHR43798:SF31">
    <property type="entry name" value="AB HYDROLASE SUPERFAMILY PROTEIN YCLE"/>
    <property type="match status" value="1"/>
</dbReference>
<dbReference type="PRINTS" id="PR00111">
    <property type="entry name" value="ABHYDROLASE"/>
</dbReference>
<keyword evidence="1 3" id="KW-0378">Hydrolase</keyword>
<evidence type="ECO:0000313" key="3">
    <source>
        <dbReference type="EMBL" id="MBS7525289.1"/>
    </source>
</evidence>
<dbReference type="PRINTS" id="PR00412">
    <property type="entry name" value="EPOXHYDRLASE"/>
</dbReference>
<accession>A0ABS5PLL3</accession>
<comment type="caution">
    <text evidence="3">The sequence shown here is derived from an EMBL/GenBank/DDBJ whole genome shotgun (WGS) entry which is preliminary data.</text>
</comment>
<organism evidence="3 4">
    <name type="scientific">Fusibacter paucivorans</name>
    <dbReference type="NCBI Taxonomy" id="76009"/>
    <lineage>
        <taxon>Bacteria</taxon>
        <taxon>Bacillati</taxon>
        <taxon>Bacillota</taxon>
        <taxon>Clostridia</taxon>
        <taxon>Eubacteriales</taxon>
        <taxon>Eubacteriales Family XII. Incertae Sedis</taxon>
        <taxon>Fusibacter</taxon>
    </lineage>
</organism>
<dbReference type="InterPro" id="IPR000073">
    <property type="entry name" value="AB_hydrolase_1"/>
</dbReference>
<dbReference type="SUPFAM" id="SSF53474">
    <property type="entry name" value="alpha/beta-Hydrolases"/>
    <property type="match status" value="1"/>
</dbReference>
<feature type="domain" description="AB hydrolase-1" evidence="2">
    <location>
        <begin position="28"/>
        <end position="259"/>
    </location>
</feature>
<evidence type="ECO:0000259" key="2">
    <source>
        <dbReference type="Pfam" id="PF00561"/>
    </source>
</evidence>
<sequence>MKDRPEIAKSVQTGTFMTNYHDVGEGFPILMLHGSGPGVSAWANWQKLFPILSSAHRILAPDLVGFGYTDRPEGMVFNLDAWIKQSVDFLDTLDVAQVDIVGNSFGGAIALALAIKYPNRVRKLVLMGSMGVTFPLSYGLDRVWGYTPSIENMQELIGIFAYSRDLMPVELAQGRYEGSIQPGFQESFSSMFPAPRQAGVEAMAQYEIYLREVRHQTLIVHGREDRVIPLETSMKLIEMIENAQLHVFGKCGHWTQIERTEEFAALVHNFLMMEQPVFKR</sequence>
<dbReference type="InterPro" id="IPR029058">
    <property type="entry name" value="AB_hydrolase_fold"/>
</dbReference>
<dbReference type="Proteomes" id="UP000746471">
    <property type="component" value="Unassembled WGS sequence"/>
</dbReference>